<evidence type="ECO:0000313" key="1">
    <source>
        <dbReference type="EMBL" id="OGW98713.1"/>
    </source>
</evidence>
<proteinExistence type="predicted"/>
<protein>
    <recommendedName>
        <fullName evidence="3">Orc1-like AAA ATPase domain-containing protein</fullName>
    </recommendedName>
</protein>
<dbReference type="Gene3D" id="3.40.50.300">
    <property type="entry name" value="P-loop containing nucleotide triphosphate hydrolases"/>
    <property type="match status" value="1"/>
</dbReference>
<reference evidence="1 2" key="1">
    <citation type="journal article" date="2016" name="Nat. Commun.">
        <title>Thousands of microbial genomes shed light on interconnected biogeochemical processes in an aquifer system.</title>
        <authorList>
            <person name="Anantharaman K."/>
            <person name="Brown C.T."/>
            <person name="Hug L.A."/>
            <person name="Sharon I."/>
            <person name="Castelle C.J."/>
            <person name="Probst A.J."/>
            <person name="Thomas B.C."/>
            <person name="Singh A."/>
            <person name="Wilkins M.J."/>
            <person name="Karaoz U."/>
            <person name="Brodie E.L."/>
            <person name="Williams K.H."/>
            <person name="Hubbard S.S."/>
            <person name="Banfield J.F."/>
        </authorList>
    </citation>
    <scope>NUCLEOTIDE SEQUENCE [LARGE SCALE GENOMIC DNA]</scope>
</reference>
<comment type="caution">
    <text evidence="1">The sequence shown here is derived from an EMBL/GenBank/DDBJ whole genome shotgun (WGS) entry which is preliminary data.</text>
</comment>
<dbReference type="PANTHER" id="PTHR34301">
    <property type="entry name" value="DNA-BINDING PROTEIN-RELATED"/>
    <property type="match status" value="1"/>
</dbReference>
<dbReference type="InterPro" id="IPR027417">
    <property type="entry name" value="P-loop_NTPase"/>
</dbReference>
<evidence type="ECO:0000313" key="2">
    <source>
        <dbReference type="Proteomes" id="UP000178187"/>
    </source>
</evidence>
<name>A0A1G1L0P0_9BACT</name>
<dbReference type="EMBL" id="MHFR01000031">
    <property type="protein sequence ID" value="OGW98713.1"/>
    <property type="molecule type" value="Genomic_DNA"/>
</dbReference>
<gene>
    <name evidence="1" type="ORF">A3G33_05420</name>
</gene>
<dbReference type="PANTHER" id="PTHR34301:SF8">
    <property type="entry name" value="ATPASE DOMAIN-CONTAINING PROTEIN"/>
    <property type="match status" value="1"/>
</dbReference>
<sequence length="541" mass="63346">MDIYPALGDSFLKRESILGVFKKRLQAFAQGYRQNIGLIGIPLTGKSSLMYLMCDAIREMEMIPVLFRCRESESFERFSDRWMAEILLSCYRISFGNAPSQFHDILRSLRSLIPRTLKQMKKVKKSVFAYRFDQAYRELLSLNGILSEEYKKKVVLMIDDFDRLAELKLTDPFSAFGEEIMIQKETMYIVSSSKPKQGRAILQEKLSLLFGNFEVVENHPFDFEEAKEFIKTRLAGRELDERYVCFLIRMTDGHPYYLDILTSRLKSYLSVPDLSDEQLIVRTFARELDDKSGMLHHYFQMQLHSLQAGRSWLLAADTLAAISAGHKKFIPITRFLHQAKNDMKKVLQRLVNGEMIQKHGSIFIIPDPLFRFWLASVYHRDRFLFHSDRIQARQAFVREVEQAIQKSIHADASELPKRIEELFRQFKNDVVEMQERKLMCPQFSEVISKPNNGRVFPVVAKSAKTRWMCQVLSQRVTEEDIHVFVQDLERLRSPVQKRMIVGLRGIDLNAKLLAQEAKIHYLDLRKFNFLLDLYDRPKLVI</sequence>
<evidence type="ECO:0008006" key="3">
    <source>
        <dbReference type="Google" id="ProtNLM"/>
    </source>
</evidence>
<dbReference type="SUPFAM" id="SSF52540">
    <property type="entry name" value="P-loop containing nucleoside triphosphate hydrolases"/>
    <property type="match status" value="1"/>
</dbReference>
<dbReference type="AlphaFoldDB" id="A0A1G1L0P0"/>
<dbReference type="Proteomes" id="UP000178187">
    <property type="component" value="Unassembled WGS sequence"/>
</dbReference>
<organism evidence="1 2">
    <name type="scientific">Candidatus Danuiimicrobium aquiferis</name>
    <dbReference type="NCBI Taxonomy" id="1801832"/>
    <lineage>
        <taxon>Bacteria</taxon>
        <taxon>Pseudomonadati</taxon>
        <taxon>Candidatus Omnitrophota</taxon>
        <taxon>Candidatus Danuiimicrobium</taxon>
    </lineage>
</organism>
<accession>A0A1G1L0P0</accession>